<keyword evidence="2 5" id="KW-0645">Protease</keyword>
<reference evidence="5" key="1">
    <citation type="submission" date="2023-07" db="EMBL/GenBank/DDBJ databases">
        <title>Sequencing the genomes of 1000 actinobacteria strains.</title>
        <authorList>
            <person name="Klenk H.-P."/>
        </authorList>
    </citation>
    <scope>NUCLEOTIDE SEQUENCE</scope>
    <source>
        <strain evidence="5">DSM 45977</strain>
    </source>
</reference>
<dbReference type="PANTHER" id="PTHR30302:SF1">
    <property type="entry name" value="HYDROGENASE 2 MATURATION PROTEASE"/>
    <property type="match status" value="1"/>
</dbReference>
<dbReference type="RefSeq" id="WP_310268141.1">
    <property type="nucleotide sequence ID" value="NZ_JAVDXW010000001.1"/>
</dbReference>
<dbReference type="InterPro" id="IPR023430">
    <property type="entry name" value="Pept_HybD-like_dom_sf"/>
</dbReference>
<dbReference type="AlphaFoldDB" id="A0AAE4CMW6"/>
<evidence type="ECO:0000256" key="1">
    <source>
        <dbReference type="ARBA" id="ARBA00006814"/>
    </source>
</evidence>
<dbReference type="SUPFAM" id="SSF53163">
    <property type="entry name" value="HybD-like"/>
    <property type="match status" value="1"/>
</dbReference>
<organism evidence="5 6">
    <name type="scientific">Haloactinomyces albus</name>
    <dbReference type="NCBI Taxonomy" id="1352928"/>
    <lineage>
        <taxon>Bacteria</taxon>
        <taxon>Bacillati</taxon>
        <taxon>Actinomycetota</taxon>
        <taxon>Actinomycetes</taxon>
        <taxon>Actinopolysporales</taxon>
        <taxon>Actinopolysporaceae</taxon>
        <taxon>Haloactinomyces</taxon>
    </lineage>
</organism>
<keyword evidence="4" id="KW-0378">Hydrolase</keyword>
<dbReference type="EMBL" id="JAVDXW010000001">
    <property type="protein sequence ID" value="MDR7300043.1"/>
    <property type="molecule type" value="Genomic_DNA"/>
</dbReference>
<evidence type="ECO:0000313" key="6">
    <source>
        <dbReference type="Proteomes" id="UP001180845"/>
    </source>
</evidence>
<keyword evidence="6" id="KW-1185">Reference proteome</keyword>
<dbReference type="Gene3D" id="3.40.50.1450">
    <property type="entry name" value="HybD-like"/>
    <property type="match status" value="1"/>
</dbReference>
<dbReference type="GO" id="GO:0008047">
    <property type="term" value="F:enzyme activator activity"/>
    <property type="evidence" value="ECO:0007669"/>
    <property type="project" value="InterPro"/>
</dbReference>
<dbReference type="GO" id="GO:0004190">
    <property type="term" value="F:aspartic-type endopeptidase activity"/>
    <property type="evidence" value="ECO:0007669"/>
    <property type="project" value="UniProtKB-KW"/>
</dbReference>
<evidence type="ECO:0000313" key="5">
    <source>
        <dbReference type="EMBL" id="MDR7300043.1"/>
    </source>
</evidence>
<dbReference type="PANTHER" id="PTHR30302">
    <property type="entry name" value="HYDROGENASE 1 MATURATION PROTEASE"/>
    <property type="match status" value="1"/>
</dbReference>
<proteinExistence type="inferred from homology"/>
<comment type="caution">
    <text evidence="5">The sequence shown here is derived from an EMBL/GenBank/DDBJ whole genome shotgun (WGS) entry which is preliminary data.</text>
</comment>
<dbReference type="InterPro" id="IPR000671">
    <property type="entry name" value="Peptidase_A31"/>
</dbReference>
<evidence type="ECO:0000256" key="4">
    <source>
        <dbReference type="ARBA" id="ARBA00022801"/>
    </source>
</evidence>
<protein>
    <submittedName>
        <fullName evidence="5">Hydrogenase maturation protease</fullName>
    </submittedName>
</protein>
<gene>
    <name evidence="5" type="ORF">JOF55_000224</name>
</gene>
<dbReference type="GO" id="GO:0016485">
    <property type="term" value="P:protein processing"/>
    <property type="evidence" value="ECO:0007669"/>
    <property type="project" value="TreeGrafter"/>
</dbReference>
<comment type="similarity">
    <text evidence="1">Belongs to the peptidase A31 family.</text>
</comment>
<dbReference type="Proteomes" id="UP001180845">
    <property type="component" value="Unassembled WGS sequence"/>
</dbReference>
<name>A0AAE4CMW6_9ACTN</name>
<keyword evidence="3" id="KW-0064">Aspartyl protease</keyword>
<evidence type="ECO:0000256" key="2">
    <source>
        <dbReference type="ARBA" id="ARBA00022670"/>
    </source>
</evidence>
<accession>A0AAE4CMW6</accession>
<sequence length="274" mass="29187">MNTMGDWADLQEPGPATVVVNGVALGRGSRVRLRPLHRADIVDLTLVDRTAEVERVERDAEGRTYVVVMLDGDPGRDLGAMSQIGHRFFFTPEELEPLGEVSGGGPPGSRILVAGLGDTFLADCAFGPEVIDRMRQRHLPQGVHVVDFGIRMADLARSLQDDYDAAVLLSTASRGCVPGTLSVTEPGASEIEEAAAASGAPDSLRALALAHRLGTRCRRILLVDCAPVSSVNSGDNDVDTKMSTPVREALDDSVPLVESLLDELLAVRESKVGK</sequence>
<dbReference type="NCBIfam" id="TIGR00072">
    <property type="entry name" value="hydrog_prot"/>
    <property type="match status" value="1"/>
</dbReference>
<evidence type="ECO:0000256" key="3">
    <source>
        <dbReference type="ARBA" id="ARBA00022750"/>
    </source>
</evidence>